<evidence type="ECO:0000313" key="2">
    <source>
        <dbReference type="Proteomes" id="UP001210865"/>
    </source>
</evidence>
<organism evidence="1 2">
    <name type="scientific">Sphingomonas abietis</name>
    <dbReference type="NCBI Taxonomy" id="3012344"/>
    <lineage>
        <taxon>Bacteria</taxon>
        <taxon>Pseudomonadati</taxon>
        <taxon>Pseudomonadota</taxon>
        <taxon>Alphaproteobacteria</taxon>
        <taxon>Sphingomonadales</taxon>
        <taxon>Sphingomonadaceae</taxon>
        <taxon>Sphingomonas</taxon>
    </lineage>
</organism>
<dbReference type="Proteomes" id="UP001210865">
    <property type="component" value="Chromosome"/>
</dbReference>
<proteinExistence type="predicted"/>
<sequence>MPRRRSPASRSSERRRAIRRDILASLALVGAIFVSILALPVGEWHAHACSVASRAIGHDIPCGLSSLDITLDTDRRPFVFVSLRPL</sequence>
<keyword evidence="2" id="KW-1185">Reference proteome</keyword>
<evidence type="ECO:0008006" key="3">
    <source>
        <dbReference type="Google" id="ProtNLM"/>
    </source>
</evidence>
<name>A0ABY7NMZ6_9SPHN</name>
<accession>A0ABY7NMZ6</accession>
<reference evidence="1 2" key="1">
    <citation type="submission" date="2022-12" db="EMBL/GenBank/DDBJ databases">
        <title>Sphingomonas abieness sp. nov., an endophytic bacterium isolated from Abies koreana.</title>
        <authorList>
            <person name="Jiang L."/>
            <person name="Lee J."/>
        </authorList>
    </citation>
    <scope>NUCLEOTIDE SEQUENCE [LARGE SCALE GENOMIC DNA]</scope>
    <source>
        <strain evidence="2">PAMB 00755</strain>
    </source>
</reference>
<protein>
    <recommendedName>
        <fullName evidence="3">DUF2946 domain-containing protein</fullName>
    </recommendedName>
</protein>
<gene>
    <name evidence="1" type="ORF">PBT88_00725</name>
</gene>
<evidence type="ECO:0000313" key="1">
    <source>
        <dbReference type="EMBL" id="WBO22713.1"/>
    </source>
</evidence>
<dbReference type="EMBL" id="CP115174">
    <property type="protein sequence ID" value="WBO22713.1"/>
    <property type="molecule type" value="Genomic_DNA"/>
</dbReference>
<dbReference type="RefSeq" id="WP_270077355.1">
    <property type="nucleotide sequence ID" value="NZ_CP115174.1"/>
</dbReference>